<evidence type="ECO:0000313" key="3">
    <source>
        <dbReference type="Proteomes" id="UP001430953"/>
    </source>
</evidence>
<evidence type="ECO:0000313" key="2">
    <source>
        <dbReference type="EMBL" id="KAL0116880.1"/>
    </source>
</evidence>
<proteinExistence type="predicted"/>
<reference evidence="2 3" key="1">
    <citation type="submission" date="2023-03" db="EMBL/GenBank/DDBJ databases">
        <title>High recombination rates correlate with genetic variation in Cardiocondyla obscurior ants.</title>
        <authorList>
            <person name="Errbii M."/>
        </authorList>
    </citation>
    <scope>NUCLEOTIDE SEQUENCE [LARGE SCALE GENOMIC DNA]</scope>
    <source>
        <strain evidence="2">Alpha-2009</strain>
        <tissue evidence="2">Whole body</tissue>
    </source>
</reference>
<name>A0AAW2FSK2_9HYME</name>
<feature type="region of interest" description="Disordered" evidence="1">
    <location>
        <begin position="55"/>
        <end position="87"/>
    </location>
</feature>
<keyword evidence="3" id="KW-1185">Reference proteome</keyword>
<gene>
    <name evidence="2" type="ORF">PUN28_010035</name>
</gene>
<protein>
    <submittedName>
        <fullName evidence="2">Uncharacterized protein</fullName>
    </submittedName>
</protein>
<comment type="caution">
    <text evidence="2">The sequence shown here is derived from an EMBL/GenBank/DDBJ whole genome shotgun (WGS) entry which is preliminary data.</text>
</comment>
<dbReference type="EMBL" id="JADYXP020000009">
    <property type="protein sequence ID" value="KAL0116880.1"/>
    <property type="molecule type" value="Genomic_DNA"/>
</dbReference>
<dbReference type="Proteomes" id="UP001430953">
    <property type="component" value="Unassembled WGS sequence"/>
</dbReference>
<dbReference type="AlphaFoldDB" id="A0AAW2FSK2"/>
<feature type="compositionally biased region" description="Basic and acidic residues" evidence="1">
    <location>
        <begin position="1"/>
        <end position="26"/>
    </location>
</feature>
<evidence type="ECO:0000256" key="1">
    <source>
        <dbReference type="SAM" id="MobiDB-lite"/>
    </source>
</evidence>
<accession>A0AAW2FSK2</accession>
<sequence>MKSKRGDAPLRGRRQASEARCGEARKVRPSVLPRRTQGALTTKISENYHRRRCHQYGGRPCDTTMPVEGSACLPDTTRTARVPPRSVHPREYRRDLPYVVVEHATDATRGECSTRCHQI</sequence>
<feature type="region of interest" description="Disordered" evidence="1">
    <location>
        <begin position="1"/>
        <end position="36"/>
    </location>
</feature>
<organism evidence="2 3">
    <name type="scientific">Cardiocondyla obscurior</name>
    <dbReference type="NCBI Taxonomy" id="286306"/>
    <lineage>
        <taxon>Eukaryota</taxon>
        <taxon>Metazoa</taxon>
        <taxon>Ecdysozoa</taxon>
        <taxon>Arthropoda</taxon>
        <taxon>Hexapoda</taxon>
        <taxon>Insecta</taxon>
        <taxon>Pterygota</taxon>
        <taxon>Neoptera</taxon>
        <taxon>Endopterygota</taxon>
        <taxon>Hymenoptera</taxon>
        <taxon>Apocrita</taxon>
        <taxon>Aculeata</taxon>
        <taxon>Formicoidea</taxon>
        <taxon>Formicidae</taxon>
        <taxon>Myrmicinae</taxon>
        <taxon>Cardiocondyla</taxon>
    </lineage>
</organism>